<evidence type="ECO:0000259" key="5">
    <source>
        <dbReference type="PROSITE" id="PS50966"/>
    </source>
</evidence>
<proteinExistence type="predicted"/>
<protein>
    <recommendedName>
        <fullName evidence="5">SWIM-type domain-containing protein</fullName>
    </recommendedName>
</protein>
<gene>
    <name evidence="6" type="ORF">Ahy_B10g105573</name>
</gene>
<dbReference type="EMBL" id="SDMP01000020">
    <property type="protein sequence ID" value="RYQ85930.1"/>
    <property type="molecule type" value="Genomic_DNA"/>
</dbReference>
<reference evidence="6 7" key="1">
    <citation type="submission" date="2019-01" db="EMBL/GenBank/DDBJ databases">
        <title>Sequencing of cultivated peanut Arachis hypogaea provides insights into genome evolution and oil improvement.</title>
        <authorList>
            <person name="Chen X."/>
        </authorList>
    </citation>
    <scope>NUCLEOTIDE SEQUENCE [LARGE SCALE GENOMIC DNA]</scope>
    <source>
        <strain evidence="7">cv. Fuhuasheng</strain>
        <tissue evidence="6">Leaves</tissue>
    </source>
</reference>
<evidence type="ECO:0000313" key="7">
    <source>
        <dbReference type="Proteomes" id="UP000289738"/>
    </source>
</evidence>
<evidence type="ECO:0000256" key="4">
    <source>
        <dbReference type="PROSITE-ProRule" id="PRU00325"/>
    </source>
</evidence>
<evidence type="ECO:0000313" key="6">
    <source>
        <dbReference type="EMBL" id="RYQ85930.1"/>
    </source>
</evidence>
<dbReference type="InterPro" id="IPR006564">
    <property type="entry name" value="Znf_PMZ"/>
</dbReference>
<evidence type="ECO:0000256" key="2">
    <source>
        <dbReference type="ARBA" id="ARBA00022771"/>
    </source>
</evidence>
<name>A0A444X8C2_ARAHY</name>
<comment type="caution">
    <text evidence="6">The sequence shown here is derived from an EMBL/GenBank/DDBJ whole genome shotgun (WGS) entry which is preliminary data.</text>
</comment>
<dbReference type="AlphaFoldDB" id="A0A444X8C2"/>
<keyword evidence="3" id="KW-0862">Zinc</keyword>
<organism evidence="6 7">
    <name type="scientific">Arachis hypogaea</name>
    <name type="common">Peanut</name>
    <dbReference type="NCBI Taxonomy" id="3818"/>
    <lineage>
        <taxon>Eukaryota</taxon>
        <taxon>Viridiplantae</taxon>
        <taxon>Streptophyta</taxon>
        <taxon>Embryophyta</taxon>
        <taxon>Tracheophyta</taxon>
        <taxon>Spermatophyta</taxon>
        <taxon>Magnoliopsida</taxon>
        <taxon>eudicotyledons</taxon>
        <taxon>Gunneridae</taxon>
        <taxon>Pentapetalae</taxon>
        <taxon>rosids</taxon>
        <taxon>fabids</taxon>
        <taxon>Fabales</taxon>
        <taxon>Fabaceae</taxon>
        <taxon>Papilionoideae</taxon>
        <taxon>50 kb inversion clade</taxon>
        <taxon>dalbergioids sensu lato</taxon>
        <taxon>Dalbergieae</taxon>
        <taxon>Pterocarpus clade</taxon>
        <taxon>Arachis</taxon>
    </lineage>
</organism>
<keyword evidence="1" id="KW-0479">Metal-binding</keyword>
<evidence type="ECO:0000256" key="1">
    <source>
        <dbReference type="ARBA" id="ARBA00022723"/>
    </source>
</evidence>
<evidence type="ECO:0000256" key="3">
    <source>
        <dbReference type="ARBA" id="ARBA00022833"/>
    </source>
</evidence>
<dbReference type="GO" id="GO:0008270">
    <property type="term" value="F:zinc ion binding"/>
    <property type="evidence" value="ECO:0007669"/>
    <property type="project" value="UniProtKB-KW"/>
</dbReference>
<dbReference type="SMART" id="SM00575">
    <property type="entry name" value="ZnF_PMZ"/>
    <property type="match status" value="1"/>
</dbReference>
<dbReference type="Proteomes" id="UP000289738">
    <property type="component" value="Chromosome B10"/>
</dbReference>
<sequence length="97" mass="10845">MNISISRIHCTQDMQVTHCDRRASVEEIESVDGWSQTSYRVRLTERTCDCGLFQSLHYPCRHALAACAAARVRCTLETQLSHAKEGIGKAGIHSDPE</sequence>
<dbReference type="InterPro" id="IPR007527">
    <property type="entry name" value="Znf_SWIM"/>
</dbReference>
<feature type="domain" description="SWIM-type" evidence="5">
    <location>
        <begin position="39"/>
        <end position="71"/>
    </location>
</feature>
<keyword evidence="2 4" id="KW-0863">Zinc-finger</keyword>
<accession>A0A444X8C2</accession>
<dbReference type="PROSITE" id="PS50966">
    <property type="entry name" value="ZF_SWIM"/>
    <property type="match status" value="1"/>
</dbReference>
<dbReference type="Pfam" id="PF04434">
    <property type="entry name" value="SWIM"/>
    <property type="match status" value="1"/>
</dbReference>
<keyword evidence="7" id="KW-1185">Reference proteome</keyword>